<evidence type="ECO:0000313" key="3">
    <source>
        <dbReference type="Proteomes" id="UP000662783"/>
    </source>
</evidence>
<dbReference type="InterPro" id="IPR025293">
    <property type="entry name" value="YfiR/HmsC-like"/>
</dbReference>
<gene>
    <name evidence="2" type="ORF">JR347_13510</name>
</gene>
<keyword evidence="1" id="KW-0732">Signal</keyword>
<reference evidence="2" key="1">
    <citation type="submission" date="2021-02" db="EMBL/GenBank/DDBJ databases">
        <title>Fulvivirga sp. S481 isolated from sea water.</title>
        <authorList>
            <person name="Bae S.S."/>
            <person name="Baek K."/>
        </authorList>
    </citation>
    <scope>NUCLEOTIDE SEQUENCE</scope>
    <source>
        <strain evidence="2">S481</strain>
    </source>
</reference>
<protein>
    <submittedName>
        <fullName evidence="2">YfiR family protein</fullName>
    </submittedName>
</protein>
<accession>A0A974WG99</accession>
<dbReference type="KEGG" id="fuv:JR347_13510"/>
<evidence type="ECO:0000256" key="1">
    <source>
        <dbReference type="SAM" id="SignalP"/>
    </source>
</evidence>
<dbReference type="Proteomes" id="UP000662783">
    <property type="component" value="Chromosome"/>
</dbReference>
<dbReference type="RefSeq" id="WP_205721121.1">
    <property type="nucleotide sequence ID" value="NZ_CP070608.1"/>
</dbReference>
<dbReference type="EMBL" id="CP070608">
    <property type="protein sequence ID" value="QSE96607.1"/>
    <property type="molecule type" value="Genomic_DNA"/>
</dbReference>
<feature type="signal peptide" evidence="1">
    <location>
        <begin position="1"/>
        <end position="24"/>
    </location>
</feature>
<proteinExistence type="predicted"/>
<sequence>MLKVGFSKWIITALLSLGAVVASAQSYQLHTVYIYSFIRYIQWPAPLNEGDFTIGVLGDSPIIEHLEKMAASKKAGARSIVIKKFNGTGDVSGTNILFISKSASEMLTEVKAKALSNNTLIISEKEGLGMEGSGINFVERNGKLAFELNKSSVDEAQLKVSSELSRLAIVI</sequence>
<dbReference type="Pfam" id="PF13689">
    <property type="entry name" value="DUF4154"/>
    <property type="match status" value="1"/>
</dbReference>
<evidence type="ECO:0000313" key="2">
    <source>
        <dbReference type="EMBL" id="QSE96607.1"/>
    </source>
</evidence>
<keyword evidence="3" id="KW-1185">Reference proteome</keyword>
<organism evidence="2 3">
    <name type="scientific">Fulvivirga lutea</name>
    <dbReference type="NCBI Taxonomy" id="2810512"/>
    <lineage>
        <taxon>Bacteria</taxon>
        <taxon>Pseudomonadati</taxon>
        <taxon>Bacteroidota</taxon>
        <taxon>Cytophagia</taxon>
        <taxon>Cytophagales</taxon>
        <taxon>Fulvivirgaceae</taxon>
        <taxon>Fulvivirga</taxon>
    </lineage>
</organism>
<dbReference type="AlphaFoldDB" id="A0A974WG99"/>
<feature type="chain" id="PRO_5038067520" evidence="1">
    <location>
        <begin position="25"/>
        <end position="171"/>
    </location>
</feature>
<name>A0A974WG99_9BACT</name>